<comment type="caution">
    <text evidence="7">The sequence shown here is derived from an EMBL/GenBank/DDBJ whole genome shotgun (WGS) entry which is preliminary data.</text>
</comment>
<name>A0A1V9EU84_9BACT</name>
<evidence type="ECO:0000256" key="5">
    <source>
        <dbReference type="ARBA" id="ARBA00023136"/>
    </source>
</evidence>
<feature type="transmembrane region" description="Helical" evidence="6">
    <location>
        <begin position="120"/>
        <end position="136"/>
    </location>
</feature>
<feature type="transmembrane region" description="Helical" evidence="6">
    <location>
        <begin position="258"/>
        <end position="277"/>
    </location>
</feature>
<feature type="transmembrane region" description="Helical" evidence="6">
    <location>
        <begin position="189"/>
        <end position="205"/>
    </location>
</feature>
<dbReference type="GO" id="GO:0016765">
    <property type="term" value="F:transferase activity, transferring alkyl or aryl (other than methyl) groups"/>
    <property type="evidence" value="ECO:0007669"/>
    <property type="project" value="InterPro"/>
</dbReference>
<comment type="subcellular location">
    <subcellularLocation>
        <location evidence="1">Membrane</location>
        <topology evidence="1">Multi-pass membrane protein</topology>
    </subcellularLocation>
</comment>
<dbReference type="InterPro" id="IPR050475">
    <property type="entry name" value="Prenyltransferase_related"/>
</dbReference>
<dbReference type="Gene3D" id="1.10.357.140">
    <property type="entry name" value="UbiA prenyltransferase"/>
    <property type="match status" value="1"/>
</dbReference>
<dbReference type="OrthoDB" id="9811562at2"/>
<dbReference type="InterPro" id="IPR044878">
    <property type="entry name" value="UbiA_sf"/>
</dbReference>
<keyword evidence="8" id="KW-1185">Reference proteome</keyword>
<dbReference type="EMBL" id="LVXG01000013">
    <property type="protein sequence ID" value="OQP49718.1"/>
    <property type="molecule type" value="Genomic_DNA"/>
</dbReference>
<organism evidence="7 8">
    <name type="scientific">Niastella yeongjuensis</name>
    <dbReference type="NCBI Taxonomy" id="354355"/>
    <lineage>
        <taxon>Bacteria</taxon>
        <taxon>Pseudomonadati</taxon>
        <taxon>Bacteroidota</taxon>
        <taxon>Chitinophagia</taxon>
        <taxon>Chitinophagales</taxon>
        <taxon>Chitinophagaceae</taxon>
        <taxon>Niastella</taxon>
    </lineage>
</organism>
<feature type="transmembrane region" description="Helical" evidence="6">
    <location>
        <begin position="44"/>
        <end position="66"/>
    </location>
</feature>
<sequence length="314" mass="35646">MKLLAAFIRLIRSVNLLFIAITQLLFQYCIVGPVFYHAQATPVLTIPVFITLIAASVLIAAAGYIINDYFDLNIDLVNKPNKLVVEKIIKRRWAIIWHLVLSGLGVLCSGYVAWKTRCWWLIPANIGCVGALWFYSTIFKKKLLSGNVIISLLTAWVILVIGFITHYVVIKRPDLYAQVEASKLMRRTFLYAGFAFIISLIREVVKDMEDMNGDARYGCRTMPIVWGINASKVFAATWLMVLVAGVVVMQAYVLPFKWWWAAGYSVVFILIPLLILIRKLVKAITPADFHTISTWLKLIMLSGILSMLFFKLYT</sequence>
<evidence type="ECO:0000313" key="7">
    <source>
        <dbReference type="EMBL" id="OQP49718.1"/>
    </source>
</evidence>
<dbReference type="Pfam" id="PF01040">
    <property type="entry name" value="UbiA"/>
    <property type="match status" value="1"/>
</dbReference>
<evidence type="ECO:0000256" key="4">
    <source>
        <dbReference type="ARBA" id="ARBA00022989"/>
    </source>
</evidence>
<evidence type="ECO:0000256" key="6">
    <source>
        <dbReference type="SAM" id="Phobius"/>
    </source>
</evidence>
<proteinExistence type="predicted"/>
<keyword evidence="5 6" id="KW-0472">Membrane</keyword>
<keyword evidence="4 6" id="KW-1133">Transmembrane helix</keyword>
<dbReference type="AlphaFoldDB" id="A0A1V9EU84"/>
<dbReference type="RefSeq" id="WP_081199997.1">
    <property type="nucleotide sequence ID" value="NZ_FOCZ01000015.1"/>
</dbReference>
<reference evidence="8" key="1">
    <citation type="submission" date="2016-04" db="EMBL/GenBank/DDBJ databases">
        <authorList>
            <person name="Chen L."/>
            <person name="Zhuang W."/>
            <person name="Wang G."/>
        </authorList>
    </citation>
    <scope>NUCLEOTIDE SEQUENCE [LARGE SCALE GENOMIC DNA]</scope>
    <source>
        <strain evidence="8">17621</strain>
    </source>
</reference>
<feature type="transmembrane region" description="Helical" evidence="6">
    <location>
        <begin position="95"/>
        <end position="114"/>
    </location>
</feature>
<dbReference type="Gene3D" id="1.20.120.1780">
    <property type="entry name" value="UbiA prenyltransferase"/>
    <property type="match status" value="1"/>
</dbReference>
<accession>A0A1V9EU84</accession>
<feature type="transmembrane region" description="Helical" evidence="6">
    <location>
        <begin position="226"/>
        <end position="252"/>
    </location>
</feature>
<feature type="transmembrane region" description="Helical" evidence="6">
    <location>
        <begin position="289"/>
        <end position="310"/>
    </location>
</feature>
<feature type="transmembrane region" description="Helical" evidence="6">
    <location>
        <begin position="16"/>
        <end position="38"/>
    </location>
</feature>
<dbReference type="PANTHER" id="PTHR42723">
    <property type="entry name" value="CHLOROPHYLL SYNTHASE"/>
    <property type="match status" value="1"/>
</dbReference>
<evidence type="ECO:0000256" key="2">
    <source>
        <dbReference type="ARBA" id="ARBA00022475"/>
    </source>
</evidence>
<evidence type="ECO:0000313" key="8">
    <source>
        <dbReference type="Proteomes" id="UP000192610"/>
    </source>
</evidence>
<dbReference type="STRING" id="354355.SAMN05660816_05857"/>
<feature type="transmembrane region" description="Helical" evidence="6">
    <location>
        <begin position="148"/>
        <end position="169"/>
    </location>
</feature>
<keyword evidence="3 6" id="KW-0812">Transmembrane</keyword>
<dbReference type="Proteomes" id="UP000192610">
    <property type="component" value="Unassembled WGS sequence"/>
</dbReference>
<keyword evidence="7" id="KW-0830">Ubiquinone</keyword>
<evidence type="ECO:0000256" key="1">
    <source>
        <dbReference type="ARBA" id="ARBA00004141"/>
    </source>
</evidence>
<dbReference type="GO" id="GO:0016020">
    <property type="term" value="C:membrane"/>
    <property type="evidence" value="ECO:0007669"/>
    <property type="project" value="UniProtKB-SubCell"/>
</dbReference>
<evidence type="ECO:0000256" key="3">
    <source>
        <dbReference type="ARBA" id="ARBA00022692"/>
    </source>
</evidence>
<protein>
    <submittedName>
        <fullName evidence="7">Ubiquinone biosynthesis protein UbiA</fullName>
    </submittedName>
</protein>
<dbReference type="PANTHER" id="PTHR42723:SF1">
    <property type="entry name" value="CHLOROPHYLL SYNTHASE, CHLOROPLASTIC"/>
    <property type="match status" value="1"/>
</dbReference>
<dbReference type="InterPro" id="IPR000537">
    <property type="entry name" value="UbiA_prenyltransferase"/>
</dbReference>
<gene>
    <name evidence="7" type="ORF">A4H97_27890</name>
</gene>
<dbReference type="CDD" id="cd13961">
    <property type="entry name" value="PT_UbiA_DGGGPS"/>
    <property type="match status" value="1"/>
</dbReference>
<keyword evidence="2" id="KW-1003">Cell membrane</keyword>